<name>A0A6C0B397_9ZZZZ</name>
<dbReference type="AlphaFoldDB" id="A0A6C0B397"/>
<sequence length="71" mass="8567">MEEDPEFKTFLKRVTKLENIIKNQLSYRNFNTTIYAKFNISIENIDEQYNKLLHEKVAENLINDKIFNLID</sequence>
<evidence type="ECO:0000313" key="1">
    <source>
        <dbReference type="EMBL" id="QHS86532.1"/>
    </source>
</evidence>
<reference evidence="1" key="1">
    <citation type="journal article" date="2020" name="Nature">
        <title>Giant virus diversity and host interactions through global metagenomics.</title>
        <authorList>
            <person name="Schulz F."/>
            <person name="Roux S."/>
            <person name="Paez-Espino D."/>
            <person name="Jungbluth S."/>
            <person name="Walsh D.A."/>
            <person name="Denef V.J."/>
            <person name="McMahon K.D."/>
            <person name="Konstantinidis K.T."/>
            <person name="Eloe-Fadrosh E.A."/>
            <person name="Kyrpides N.C."/>
            <person name="Woyke T."/>
        </authorList>
    </citation>
    <scope>NUCLEOTIDE SEQUENCE</scope>
    <source>
        <strain evidence="1">GVMAG-M-3300009422-16</strain>
    </source>
</reference>
<dbReference type="EMBL" id="MN739058">
    <property type="protein sequence ID" value="QHS86532.1"/>
    <property type="molecule type" value="Genomic_DNA"/>
</dbReference>
<proteinExistence type="predicted"/>
<protein>
    <submittedName>
        <fullName evidence="1">Uncharacterized protein</fullName>
    </submittedName>
</protein>
<accession>A0A6C0B397</accession>
<organism evidence="1">
    <name type="scientific">viral metagenome</name>
    <dbReference type="NCBI Taxonomy" id="1070528"/>
    <lineage>
        <taxon>unclassified sequences</taxon>
        <taxon>metagenomes</taxon>
        <taxon>organismal metagenomes</taxon>
    </lineage>
</organism>